<name>A0A1Y1YYT6_9FUNG</name>
<feature type="region of interest" description="Disordered" evidence="1">
    <location>
        <begin position="191"/>
        <end position="215"/>
    </location>
</feature>
<reference evidence="2 3" key="1">
    <citation type="submission" date="2016-07" db="EMBL/GenBank/DDBJ databases">
        <title>Pervasive Adenine N6-methylation of Active Genes in Fungi.</title>
        <authorList>
            <consortium name="DOE Joint Genome Institute"/>
            <person name="Mondo S.J."/>
            <person name="Dannebaum R.O."/>
            <person name="Kuo R.C."/>
            <person name="Labutti K."/>
            <person name="Haridas S."/>
            <person name="Kuo A."/>
            <person name="Salamov A."/>
            <person name="Ahrendt S.R."/>
            <person name="Lipzen A."/>
            <person name="Sullivan W."/>
            <person name="Andreopoulos W.B."/>
            <person name="Clum A."/>
            <person name="Lindquist E."/>
            <person name="Daum C."/>
            <person name="Ramamoorthy G.K."/>
            <person name="Gryganskyi A."/>
            <person name="Culley D."/>
            <person name="Magnuson J.K."/>
            <person name="James T.Y."/>
            <person name="O'Malley M.A."/>
            <person name="Stajich J.E."/>
            <person name="Spatafora J.W."/>
            <person name="Visel A."/>
            <person name="Grigoriev I.V."/>
        </authorList>
    </citation>
    <scope>NUCLEOTIDE SEQUENCE [LARGE SCALE GENOMIC DNA]</scope>
    <source>
        <strain evidence="2 3">CBS 931.73</strain>
    </source>
</reference>
<protein>
    <submittedName>
        <fullName evidence="2">Uncharacterized protein</fullName>
    </submittedName>
</protein>
<comment type="caution">
    <text evidence="2">The sequence shown here is derived from an EMBL/GenBank/DDBJ whole genome shotgun (WGS) entry which is preliminary data.</text>
</comment>
<feature type="compositionally biased region" description="Basic and acidic residues" evidence="1">
    <location>
        <begin position="95"/>
        <end position="125"/>
    </location>
</feature>
<feature type="compositionally biased region" description="Basic and acidic residues" evidence="1">
    <location>
        <begin position="236"/>
        <end position="259"/>
    </location>
</feature>
<proteinExistence type="predicted"/>
<accession>A0A1Y1YYT6</accession>
<dbReference type="EMBL" id="MCFE01000050">
    <property type="protein sequence ID" value="ORY03106.1"/>
    <property type="molecule type" value="Genomic_DNA"/>
</dbReference>
<feature type="compositionally biased region" description="Basic and acidic residues" evidence="1">
    <location>
        <begin position="320"/>
        <end position="350"/>
    </location>
</feature>
<feature type="region of interest" description="Disordered" evidence="1">
    <location>
        <begin position="92"/>
        <end position="147"/>
    </location>
</feature>
<dbReference type="Proteomes" id="UP000193498">
    <property type="component" value="Unassembled WGS sequence"/>
</dbReference>
<feature type="region of interest" description="Disordered" evidence="1">
    <location>
        <begin position="236"/>
        <end position="404"/>
    </location>
</feature>
<dbReference type="InParanoid" id="A0A1Y1YYT6"/>
<keyword evidence="3" id="KW-1185">Reference proteome</keyword>
<feature type="compositionally biased region" description="Basic residues" evidence="1">
    <location>
        <begin position="385"/>
        <end position="395"/>
    </location>
</feature>
<feature type="compositionally biased region" description="Basic and acidic residues" evidence="1">
    <location>
        <begin position="133"/>
        <end position="147"/>
    </location>
</feature>
<evidence type="ECO:0000313" key="2">
    <source>
        <dbReference type="EMBL" id="ORY03106.1"/>
    </source>
</evidence>
<dbReference type="AlphaFoldDB" id="A0A1Y1YYT6"/>
<evidence type="ECO:0000313" key="3">
    <source>
        <dbReference type="Proteomes" id="UP000193498"/>
    </source>
</evidence>
<feature type="compositionally biased region" description="Polar residues" evidence="1">
    <location>
        <begin position="191"/>
        <end position="207"/>
    </location>
</feature>
<evidence type="ECO:0000256" key="1">
    <source>
        <dbReference type="SAM" id="MobiDB-lite"/>
    </source>
</evidence>
<organism evidence="2 3">
    <name type="scientific">Basidiobolus meristosporus CBS 931.73</name>
    <dbReference type="NCBI Taxonomy" id="1314790"/>
    <lineage>
        <taxon>Eukaryota</taxon>
        <taxon>Fungi</taxon>
        <taxon>Fungi incertae sedis</taxon>
        <taxon>Zoopagomycota</taxon>
        <taxon>Entomophthoromycotina</taxon>
        <taxon>Basidiobolomycetes</taxon>
        <taxon>Basidiobolales</taxon>
        <taxon>Basidiobolaceae</taxon>
        <taxon>Basidiobolus</taxon>
    </lineage>
</organism>
<feature type="region of interest" description="Disordered" evidence="1">
    <location>
        <begin position="420"/>
        <end position="468"/>
    </location>
</feature>
<gene>
    <name evidence="2" type="ORF">K493DRAFT_405076</name>
</gene>
<feature type="compositionally biased region" description="Basic and acidic residues" evidence="1">
    <location>
        <begin position="300"/>
        <end position="313"/>
    </location>
</feature>
<feature type="region of interest" description="Disordered" evidence="1">
    <location>
        <begin position="1"/>
        <end position="47"/>
    </location>
</feature>
<sequence length="483" mass="55390">MTASDSSILPKNIPSARRSPPKVKNVSSSSHTDEKYPFYDDDDGFQGSALQIGDDSFYDQVELTVVENYTPYSWDKENVVNEEDDAQLFEFSGMHAEDTKQHSKKYNSERSTRERSTEGDHDTGKQQRSMPSHRQESKPSEALDDKELNGVAICHTDMKANPDILNNLHRRAQTTRPEDILSRSRLVNPLMSQYNGANPSQLNSSTERPPREDQVHFDHSTIEPHDMCESRDIHINEQRNESSNRHQSKVEDNEYERGYRGATAQEGYRHTINLPVDEYTKRHSAETAGSMKHQKRARSPKTERRSGAEEHPRKSPKIADSSHHRNPEQKSPHTRRSEPALHKAEREYRHGQSYSRHSNAHARDALQEPVDNSAKYRHEQTTTRNHAKAYLRRPHPAPYDPEYYEGTPLVIEKAIYDDLDDFSPLSKSNTSSKPRVVPSRNPETEAAPTKTRSPDVTPHKLSKKQDPAKIYSLDRLLNLMSEK</sequence>